<dbReference type="AlphaFoldDB" id="A0A078MGV3"/>
<evidence type="ECO:0000259" key="2">
    <source>
        <dbReference type="Pfam" id="PF07514"/>
    </source>
</evidence>
<dbReference type="OrthoDB" id="6190309at2"/>
<feature type="domain" description="Uncharacterised" evidence="2">
    <location>
        <begin position="30"/>
        <end position="338"/>
    </location>
</feature>
<dbReference type="InterPro" id="IPR011093">
    <property type="entry name" value="TraI_2_C"/>
</dbReference>
<dbReference type="InterPro" id="IPR036388">
    <property type="entry name" value="WH-like_DNA-bd_sf"/>
</dbReference>
<feature type="region of interest" description="Disordered" evidence="1">
    <location>
        <begin position="378"/>
        <end position="401"/>
    </location>
</feature>
<organism evidence="4">
    <name type="scientific">Pseudomonas saudimassiliensis</name>
    <dbReference type="NCBI Taxonomy" id="1461581"/>
    <lineage>
        <taxon>Bacteria</taxon>
        <taxon>Pseudomonadati</taxon>
        <taxon>Pseudomonadota</taxon>
        <taxon>Gammaproteobacteria</taxon>
        <taxon>Pseudomonadales</taxon>
        <taxon>Pseudomonadaceae</taxon>
        <taxon>Pseudomonas</taxon>
    </lineage>
</organism>
<dbReference type="EMBL" id="LK391969">
    <property type="protein sequence ID" value="CEF26350.1"/>
    <property type="molecule type" value="Genomic_DNA"/>
</dbReference>
<dbReference type="SUPFAM" id="SSF46785">
    <property type="entry name" value="Winged helix' DNA-binding domain"/>
    <property type="match status" value="1"/>
</dbReference>
<evidence type="ECO:0000256" key="1">
    <source>
        <dbReference type="SAM" id="MobiDB-lite"/>
    </source>
</evidence>
<dbReference type="PATRIC" id="fig|1461581.3.peg.1256"/>
<accession>A0A078MGV3</accession>
<dbReference type="Gene3D" id="2.40.10.200">
    <property type="entry name" value="STY4665 C-terminal domain-like"/>
    <property type="match status" value="1"/>
</dbReference>
<evidence type="ECO:0000259" key="3">
    <source>
        <dbReference type="Pfam" id="PF07515"/>
    </source>
</evidence>
<dbReference type="Pfam" id="PF07515">
    <property type="entry name" value="TraI_2_C"/>
    <property type="match status" value="1"/>
</dbReference>
<sequence>MTMQAILRRLGFGLDEDIEELTDPQWSRLQTANDLLGTPYRQGLLQLLYEMSATPRATFNTYVMAPIERYAALVQLLPASEAHHHSYPGGMLDHGLEIMCYALRIRRKHLLPAGARPEDQVSVGELWSMGILYAALLHDVSKAAVDVDILLQDGSLWCLWNGPIPGTYRVRYKSGRDYHLHAATGALFARDILGGAVLDWLYSDAVLFGQVMYSISGHMERAGIVGEIVHQADKSSVSKAMGGDLRRLDAAPKQSLQRKLIDALRHLVKSEHLPLNGTKGSAVFLSEDAVWFVTPTVPRSLKTYLYEQGIPGVPADESRLYDEMLAHGLVLPNPEGLAVWSGCTVKVGEWSTSKLHLLKATPSLIWAAGDERPEAKAVVTSPDVEQSMDSSDPALETGASIGDTRNRLISDELGGNVIPAADASLPLVPQATHQRLHGETEKIGEVAHDQGDEFISWVREGIHSKKLGVNHAKAVVHVVAGSWFLVSPNIFKKYCVDRYGHDGAWEQVQIRFQKKKLHVRCPGPEKRNIVSVSVAGPSGKTSTLKGVLLSKPDILGVPPANNIYLELREGN</sequence>
<dbReference type="Gene3D" id="1.10.3210.40">
    <property type="match status" value="1"/>
</dbReference>
<dbReference type="InterPro" id="IPR036390">
    <property type="entry name" value="WH_DNA-bd_sf"/>
</dbReference>
<proteinExistence type="predicted"/>
<reference evidence="4" key="1">
    <citation type="submission" date="2014-07" db="EMBL/GenBank/DDBJ databases">
        <authorList>
            <person name="Urmite Genomes Urmite Genomes"/>
        </authorList>
    </citation>
    <scope>NUCLEOTIDE SEQUENCE</scope>
    <source>
        <strain evidence="4">12M76_air</strain>
    </source>
</reference>
<dbReference type="NCBIfam" id="NF041494">
    <property type="entry name" value="MobH"/>
    <property type="match status" value="1"/>
</dbReference>
<dbReference type="InterPro" id="IPR022391">
    <property type="entry name" value="ICE_relaxase_PFGI-1"/>
</dbReference>
<feature type="domain" description="Putative conjugal transfer nickase/helicase TraI C-terminal" evidence="3">
    <location>
        <begin position="450"/>
        <end position="565"/>
    </location>
</feature>
<dbReference type="SUPFAM" id="SSF109604">
    <property type="entry name" value="HD-domain/PDEase-like"/>
    <property type="match status" value="1"/>
</dbReference>
<dbReference type="RefSeq" id="WP_052508714.1">
    <property type="nucleotide sequence ID" value="NZ_LK391969.1"/>
</dbReference>
<protein>
    <submittedName>
        <fullName evidence="4">Relaxase</fullName>
    </submittedName>
</protein>
<gene>
    <name evidence="4" type="ORF">BN1049_01279</name>
</gene>
<name>A0A078MGV3_9PSED</name>
<evidence type="ECO:0000313" key="4">
    <source>
        <dbReference type="EMBL" id="CEA03926.1"/>
    </source>
</evidence>
<dbReference type="InterPro" id="IPR011119">
    <property type="entry name" value="Unchr_helicase_relaxase_TraI"/>
</dbReference>
<dbReference type="EMBL" id="LM997413">
    <property type="protein sequence ID" value="CEA03926.1"/>
    <property type="molecule type" value="Genomic_DNA"/>
</dbReference>
<dbReference type="Gene3D" id="1.10.10.10">
    <property type="entry name" value="Winged helix-like DNA-binding domain superfamily/Winged helix DNA-binding domain"/>
    <property type="match status" value="1"/>
</dbReference>
<dbReference type="Pfam" id="PF07514">
    <property type="entry name" value="TraI_2"/>
    <property type="match status" value="1"/>
</dbReference>
<dbReference type="NCBIfam" id="TIGR03760">
    <property type="entry name" value="ICE_TraI_Pfluor"/>
    <property type="match status" value="1"/>
</dbReference>